<comment type="caution">
    <text evidence="2">The sequence shown here is derived from an EMBL/GenBank/DDBJ whole genome shotgun (WGS) entry which is preliminary data.</text>
</comment>
<proteinExistence type="predicted"/>
<accession>A0ABW2C059</accession>
<gene>
    <name evidence="2" type="ORF">ACFQGD_11385</name>
</gene>
<dbReference type="EMBL" id="JBHSXX010000001">
    <property type="protein sequence ID" value="MFC6867750.1"/>
    <property type="molecule type" value="Genomic_DNA"/>
</dbReference>
<evidence type="ECO:0000313" key="3">
    <source>
        <dbReference type="Proteomes" id="UP001596337"/>
    </source>
</evidence>
<evidence type="ECO:0000256" key="1">
    <source>
        <dbReference type="SAM" id="MobiDB-lite"/>
    </source>
</evidence>
<keyword evidence="3" id="KW-1185">Reference proteome</keyword>
<dbReference type="RefSeq" id="WP_345400396.1">
    <property type="nucleotide sequence ID" value="NZ_BAABLA010000099.1"/>
</dbReference>
<reference evidence="3" key="1">
    <citation type="journal article" date="2019" name="Int. J. Syst. Evol. Microbiol.">
        <title>The Global Catalogue of Microorganisms (GCM) 10K type strain sequencing project: providing services to taxonomists for standard genome sequencing and annotation.</title>
        <authorList>
            <consortium name="The Broad Institute Genomics Platform"/>
            <consortium name="The Broad Institute Genome Sequencing Center for Infectious Disease"/>
            <person name="Wu L."/>
            <person name="Ma J."/>
        </authorList>
    </citation>
    <scope>NUCLEOTIDE SEQUENCE [LARGE SCALE GENOMIC DNA]</scope>
    <source>
        <strain evidence="3">KCTC 32255</strain>
    </source>
</reference>
<protein>
    <submittedName>
        <fullName evidence="2">Uncharacterized protein</fullName>
    </submittedName>
</protein>
<evidence type="ECO:0000313" key="2">
    <source>
        <dbReference type="EMBL" id="MFC6867750.1"/>
    </source>
</evidence>
<dbReference type="Proteomes" id="UP001596337">
    <property type="component" value="Unassembled WGS sequence"/>
</dbReference>
<feature type="region of interest" description="Disordered" evidence="1">
    <location>
        <begin position="1"/>
        <end position="27"/>
    </location>
</feature>
<organism evidence="2 3">
    <name type="scientific">Haloechinothrix salitolerans</name>
    <dbReference type="NCBI Taxonomy" id="926830"/>
    <lineage>
        <taxon>Bacteria</taxon>
        <taxon>Bacillati</taxon>
        <taxon>Actinomycetota</taxon>
        <taxon>Actinomycetes</taxon>
        <taxon>Pseudonocardiales</taxon>
        <taxon>Pseudonocardiaceae</taxon>
        <taxon>Haloechinothrix</taxon>
    </lineage>
</organism>
<name>A0ABW2C059_9PSEU</name>
<sequence length="91" mass="9290">MGWHIGVAGDDERGQGRFPAGDVDPVDEGLHDAAEGFHAAGVGCGLDVSAERFQDGGVGQFRRGGLVDQQSEFVAAGALFGELGGEFLDAG</sequence>